<keyword evidence="2" id="KW-0479">Metal-binding</keyword>
<evidence type="ECO:0000256" key="1">
    <source>
        <dbReference type="ARBA" id="ARBA00004370"/>
    </source>
</evidence>
<keyword evidence="3 6" id="KW-0863">Zinc-finger</keyword>
<dbReference type="SUPFAM" id="SSF57850">
    <property type="entry name" value="RING/U-box"/>
    <property type="match status" value="1"/>
</dbReference>
<dbReference type="GO" id="GO:0016020">
    <property type="term" value="C:membrane"/>
    <property type="evidence" value="ECO:0007669"/>
    <property type="project" value="UniProtKB-SubCell"/>
</dbReference>
<name>A0AAV9CN95_ACOCL</name>
<evidence type="ECO:0000256" key="4">
    <source>
        <dbReference type="ARBA" id="ARBA00022833"/>
    </source>
</evidence>
<evidence type="ECO:0000259" key="8">
    <source>
        <dbReference type="PROSITE" id="PS50089"/>
    </source>
</evidence>
<keyword evidence="4" id="KW-0862">Zinc</keyword>
<dbReference type="PANTHER" id="PTHR46151">
    <property type="entry name" value="NEP1-INTERACTING PROTEIN-LIKE 2"/>
    <property type="match status" value="1"/>
</dbReference>
<dbReference type="Proteomes" id="UP001180020">
    <property type="component" value="Unassembled WGS sequence"/>
</dbReference>
<evidence type="ECO:0000256" key="7">
    <source>
        <dbReference type="SAM" id="MobiDB-lite"/>
    </source>
</evidence>
<organism evidence="9 10">
    <name type="scientific">Acorus calamus</name>
    <name type="common">Sweet flag</name>
    <dbReference type="NCBI Taxonomy" id="4465"/>
    <lineage>
        <taxon>Eukaryota</taxon>
        <taxon>Viridiplantae</taxon>
        <taxon>Streptophyta</taxon>
        <taxon>Embryophyta</taxon>
        <taxon>Tracheophyta</taxon>
        <taxon>Spermatophyta</taxon>
        <taxon>Magnoliopsida</taxon>
        <taxon>Liliopsida</taxon>
        <taxon>Acoraceae</taxon>
        <taxon>Acorus</taxon>
    </lineage>
</organism>
<dbReference type="EMBL" id="JAUJYO010000018">
    <property type="protein sequence ID" value="KAK1290396.1"/>
    <property type="molecule type" value="Genomic_DNA"/>
</dbReference>
<reference evidence="9" key="2">
    <citation type="submission" date="2023-06" db="EMBL/GenBank/DDBJ databases">
        <authorList>
            <person name="Ma L."/>
            <person name="Liu K.-W."/>
            <person name="Li Z."/>
            <person name="Hsiao Y.-Y."/>
            <person name="Qi Y."/>
            <person name="Fu T."/>
            <person name="Tang G."/>
            <person name="Zhang D."/>
            <person name="Sun W.-H."/>
            <person name="Liu D.-K."/>
            <person name="Li Y."/>
            <person name="Chen G.-Z."/>
            <person name="Liu X.-D."/>
            <person name="Liao X.-Y."/>
            <person name="Jiang Y.-T."/>
            <person name="Yu X."/>
            <person name="Hao Y."/>
            <person name="Huang J."/>
            <person name="Zhao X.-W."/>
            <person name="Ke S."/>
            <person name="Chen Y.-Y."/>
            <person name="Wu W.-L."/>
            <person name="Hsu J.-L."/>
            <person name="Lin Y.-F."/>
            <person name="Huang M.-D."/>
            <person name="Li C.-Y."/>
            <person name="Huang L."/>
            <person name="Wang Z.-W."/>
            <person name="Zhao X."/>
            <person name="Zhong W.-Y."/>
            <person name="Peng D.-H."/>
            <person name="Ahmad S."/>
            <person name="Lan S."/>
            <person name="Zhang J.-S."/>
            <person name="Tsai W.-C."/>
            <person name="Van De Peer Y."/>
            <person name="Liu Z.-J."/>
        </authorList>
    </citation>
    <scope>NUCLEOTIDE SEQUENCE</scope>
    <source>
        <strain evidence="9">CP</strain>
        <tissue evidence="9">Leaves</tissue>
    </source>
</reference>
<evidence type="ECO:0000256" key="2">
    <source>
        <dbReference type="ARBA" id="ARBA00022723"/>
    </source>
</evidence>
<sequence length="331" mass="35658">MEAVVGGCECGETICRTCNDRRRTSTSDSPSQPQVPAADGGEGASQAAVVIGERAGCVFTTRFIAGVLSGAVTGLFALAEPFQELRAAHELYGTLRGVNKSPVDCRTSMKLRCLCCWIPEPICAFLCISDMIEAGAFTGAVTGALAGRASDSGVFRGAGLGAVAGAVLSVEILEASRAYWCSERSGSRNTSSMESNVQFVVALPGKTADFIEELLHGQFVQEQFGPAMFTAYRWQVNISDWSYDDMYDIFGEIVPKGLSKESLKKLPWHVIAAEGNRDDNGENFSCTICLQDIEVGDSVRSLPLCRHTFHLSCVDKWLIKHGSCPICRQDV</sequence>
<gene>
    <name evidence="9" type="primary">ATL24</name>
    <name evidence="9" type="ORF">QJS10_CPB18g01449</name>
</gene>
<evidence type="ECO:0000256" key="3">
    <source>
        <dbReference type="ARBA" id="ARBA00022771"/>
    </source>
</evidence>
<keyword evidence="10" id="KW-1185">Reference proteome</keyword>
<dbReference type="InterPro" id="IPR013083">
    <property type="entry name" value="Znf_RING/FYVE/PHD"/>
</dbReference>
<evidence type="ECO:0000256" key="5">
    <source>
        <dbReference type="ARBA" id="ARBA00023136"/>
    </source>
</evidence>
<protein>
    <submittedName>
        <fullName evidence="9">NEP1-interacting protein-like 2</fullName>
    </submittedName>
</protein>
<evidence type="ECO:0000256" key="6">
    <source>
        <dbReference type="PROSITE-ProRule" id="PRU00175"/>
    </source>
</evidence>
<accession>A0AAV9CN95</accession>
<dbReference type="InterPro" id="IPR001841">
    <property type="entry name" value="Znf_RING"/>
</dbReference>
<dbReference type="Gene3D" id="3.30.40.10">
    <property type="entry name" value="Zinc/RING finger domain, C3HC4 (zinc finger)"/>
    <property type="match status" value="1"/>
</dbReference>
<feature type="region of interest" description="Disordered" evidence="7">
    <location>
        <begin position="21"/>
        <end position="41"/>
    </location>
</feature>
<dbReference type="Pfam" id="PF13639">
    <property type="entry name" value="zf-RING_2"/>
    <property type="match status" value="1"/>
</dbReference>
<evidence type="ECO:0000313" key="9">
    <source>
        <dbReference type="EMBL" id="KAK1290396.1"/>
    </source>
</evidence>
<dbReference type="PROSITE" id="PS50089">
    <property type="entry name" value="ZF_RING_2"/>
    <property type="match status" value="1"/>
</dbReference>
<keyword evidence="5" id="KW-0472">Membrane</keyword>
<dbReference type="GO" id="GO:0008270">
    <property type="term" value="F:zinc ion binding"/>
    <property type="evidence" value="ECO:0007669"/>
    <property type="project" value="UniProtKB-KW"/>
</dbReference>
<comment type="subcellular location">
    <subcellularLocation>
        <location evidence="1">Membrane</location>
    </subcellularLocation>
</comment>
<dbReference type="AlphaFoldDB" id="A0AAV9CN95"/>
<dbReference type="PANTHER" id="PTHR46151:SF18">
    <property type="entry name" value="NEP1-INTERACTING PROTEIN-LIKE 2"/>
    <property type="match status" value="1"/>
</dbReference>
<feature type="domain" description="RING-type" evidence="8">
    <location>
        <begin position="286"/>
        <end position="328"/>
    </location>
</feature>
<reference evidence="9" key="1">
    <citation type="journal article" date="2023" name="Nat. Commun.">
        <title>Diploid and tetraploid genomes of Acorus and the evolution of monocots.</title>
        <authorList>
            <person name="Ma L."/>
            <person name="Liu K.W."/>
            <person name="Li Z."/>
            <person name="Hsiao Y.Y."/>
            <person name="Qi Y."/>
            <person name="Fu T."/>
            <person name="Tang G.D."/>
            <person name="Zhang D."/>
            <person name="Sun W.H."/>
            <person name="Liu D.K."/>
            <person name="Li Y."/>
            <person name="Chen G.Z."/>
            <person name="Liu X.D."/>
            <person name="Liao X.Y."/>
            <person name="Jiang Y.T."/>
            <person name="Yu X."/>
            <person name="Hao Y."/>
            <person name="Huang J."/>
            <person name="Zhao X.W."/>
            <person name="Ke S."/>
            <person name="Chen Y.Y."/>
            <person name="Wu W.L."/>
            <person name="Hsu J.L."/>
            <person name="Lin Y.F."/>
            <person name="Huang M.D."/>
            <person name="Li C.Y."/>
            <person name="Huang L."/>
            <person name="Wang Z.W."/>
            <person name="Zhao X."/>
            <person name="Zhong W.Y."/>
            <person name="Peng D.H."/>
            <person name="Ahmad S."/>
            <person name="Lan S."/>
            <person name="Zhang J.S."/>
            <person name="Tsai W.C."/>
            <person name="Van de Peer Y."/>
            <person name="Liu Z.J."/>
        </authorList>
    </citation>
    <scope>NUCLEOTIDE SEQUENCE</scope>
    <source>
        <strain evidence="9">CP</strain>
    </source>
</reference>
<evidence type="ECO:0000313" key="10">
    <source>
        <dbReference type="Proteomes" id="UP001180020"/>
    </source>
</evidence>
<dbReference type="SMART" id="SM00184">
    <property type="entry name" value="RING"/>
    <property type="match status" value="1"/>
</dbReference>
<comment type="caution">
    <text evidence="9">The sequence shown here is derived from an EMBL/GenBank/DDBJ whole genome shotgun (WGS) entry which is preliminary data.</text>
</comment>
<proteinExistence type="predicted"/>